<dbReference type="PANTHER" id="PTHR13826">
    <property type="entry name" value="INTESTINAL TREFOIL FACTOR-RELATED"/>
    <property type="match status" value="1"/>
</dbReference>
<evidence type="ECO:0000256" key="1">
    <source>
        <dbReference type="ARBA" id="ARBA00004613"/>
    </source>
</evidence>
<evidence type="ECO:0000259" key="5">
    <source>
        <dbReference type="PROSITE" id="PS51448"/>
    </source>
</evidence>
<dbReference type="PROSITE" id="PS00025">
    <property type="entry name" value="P_TREFOIL_1"/>
    <property type="match status" value="3"/>
</dbReference>
<keyword evidence="7" id="KW-1185">Reference proteome</keyword>
<dbReference type="FunFam" id="4.10.110.10:FF:000005">
    <property type="entry name" value="Trefoil factor 2"/>
    <property type="match status" value="1"/>
</dbReference>
<dbReference type="EMBL" id="OX395129">
    <property type="protein sequence ID" value="CAI5772501.1"/>
    <property type="molecule type" value="Genomic_DNA"/>
</dbReference>
<dbReference type="InterPro" id="IPR000519">
    <property type="entry name" value="P_trefoil_dom"/>
</dbReference>
<dbReference type="PANTHER" id="PTHR13826:SF14">
    <property type="entry name" value="TREFOIL FACTOR 2"/>
    <property type="match status" value="1"/>
</dbReference>
<feature type="domain" description="P-type" evidence="5">
    <location>
        <begin position="196"/>
        <end position="239"/>
    </location>
</feature>
<feature type="domain" description="P-type" evidence="5">
    <location>
        <begin position="246"/>
        <end position="291"/>
    </location>
</feature>
<organism evidence="6 7">
    <name type="scientific">Podarcis lilfordi</name>
    <name type="common">Lilford's wall lizard</name>
    <dbReference type="NCBI Taxonomy" id="74358"/>
    <lineage>
        <taxon>Eukaryota</taxon>
        <taxon>Metazoa</taxon>
        <taxon>Chordata</taxon>
        <taxon>Craniata</taxon>
        <taxon>Vertebrata</taxon>
        <taxon>Euteleostomi</taxon>
        <taxon>Lepidosauria</taxon>
        <taxon>Squamata</taxon>
        <taxon>Bifurcata</taxon>
        <taxon>Unidentata</taxon>
        <taxon>Episquamata</taxon>
        <taxon>Laterata</taxon>
        <taxon>Lacertibaenia</taxon>
        <taxon>Lacertidae</taxon>
        <taxon>Podarcis</taxon>
    </lineage>
</organism>
<feature type="domain" description="P-type" evidence="5">
    <location>
        <begin position="91"/>
        <end position="138"/>
    </location>
</feature>
<evidence type="ECO:0000313" key="6">
    <source>
        <dbReference type="EMBL" id="CAI5772501.1"/>
    </source>
</evidence>
<feature type="disulfide bond" evidence="4">
    <location>
        <begin position="218"/>
        <end position="235"/>
    </location>
</feature>
<feature type="disulfide bond" evidence="4">
    <location>
        <begin position="258"/>
        <end position="273"/>
    </location>
</feature>
<sequence>MVTVYCLPNRTLPPGRTLDASTAPEVMTYLGLAAPESSHLCLASYHFKSVFLESIKVNKLDIAMECKQWLLLVAALCLGSVCSQNRRHPPYACQCLMDVQARKRCDSTSAGITAEQCTEKGCCFDATVPDVPWCFKPSGERASLRYAKRMTEPQARVDCGYQGITRKRCKRIGCCFDRKASDTSMCFYPPVNEVSQHCVMDMSAREDCGYPGITAEECQGRGCCFNSYVVSTRWCFYPTSVTGPPKMCGMAPNKRVGCGFPGISADECLKKGCCFEHHQYAQNVPWCFEPLARQGNFSL</sequence>
<dbReference type="Pfam" id="PF00088">
    <property type="entry name" value="Trefoil"/>
    <property type="match status" value="4"/>
</dbReference>
<dbReference type="PROSITE" id="PS51448">
    <property type="entry name" value="P_TREFOIL_2"/>
    <property type="match status" value="4"/>
</dbReference>
<comment type="caution">
    <text evidence="4">Lacks conserved residue(s) required for the propagation of feature annotation.</text>
</comment>
<dbReference type="Gene3D" id="4.10.110.10">
    <property type="entry name" value="Spasmolytic Protein, domain 1"/>
    <property type="match status" value="4"/>
</dbReference>
<dbReference type="Proteomes" id="UP001178461">
    <property type="component" value="Chromosome 4"/>
</dbReference>
<comment type="subcellular location">
    <subcellularLocation>
        <location evidence="1">Secreted</location>
    </subcellularLocation>
</comment>
<evidence type="ECO:0000256" key="4">
    <source>
        <dbReference type="PROSITE-ProRule" id="PRU00779"/>
    </source>
</evidence>
<dbReference type="SUPFAM" id="SSF57492">
    <property type="entry name" value="Trefoil"/>
    <property type="match status" value="4"/>
</dbReference>
<gene>
    <name evidence="6" type="ORF">PODLI_1B042762</name>
</gene>
<reference evidence="6" key="1">
    <citation type="submission" date="2022-12" db="EMBL/GenBank/DDBJ databases">
        <authorList>
            <person name="Alioto T."/>
            <person name="Alioto T."/>
            <person name="Gomez Garrido J."/>
        </authorList>
    </citation>
    <scope>NUCLEOTIDE SEQUENCE</scope>
</reference>
<dbReference type="SMART" id="SM00018">
    <property type="entry name" value="PD"/>
    <property type="match status" value="4"/>
</dbReference>
<dbReference type="InterPro" id="IPR044913">
    <property type="entry name" value="P_trefoil_dom_sf"/>
</dbReference>
<dbReference type="GO" id="GO:0005615">
    <property type="term" value="C:extracellular space"/>
    <property type="evidence" value="ECO:0007669"/>
    <property type="project" value="TreeGrafter"/>
</dbReference>
<proteinExistence type="predicted"/>
<protein>
    <recommendedName>
        <fullName evidence="5">P-type domain-containing protein</fullName>
    </recommendedName>
</protein>
<feature type="disulfide bond" evidence="4">
    <location>
        <begin position="248"/>
        <end position="274"/>
    </location>
</feature>
<feature type="disulfide bond" evidence="4">
    <location>
        <begin position="159"/>
        <end position="174"/>
    </location>
</feature>
<keyword evidence="3 4" id="KW-1015">Disulfide bond</keyword>
<feature type="disulfide bond" evidence="4">
    <location>
        <begin position="169"/>
        <end position="186"/>
    </location>
</feature>
<feature type="disulfide bond" evidence="4">
    <location>
        <begin position="198"/>
        <end position="224"/>
    </location>
</feature>
<feature type="disulfide bond" evidence="4">
    <location>
        <begin position="208"/>
        <end position="223"/>
    </location>
</feature>
<dbReference type="FunFam" id="4.10.110.10:FF:000006">
    <property type="entry name" value="Trefoil factor 1"/>
    <property type="match status" value="2"/>
</dbReference>
<dbReference type="CDD" id="cd00111">
    <property type="entry name" value="Trefoil"/>
    <property type="match status" value="4"/>
</dbReference>
<dbReference type="PRINTS" id="PR00680">
    <property type="entry name" value="PTREFOIL"/>
</dbReference>
<dbReference type="InterPro" id="IPR017957">
    <property type="entry name" value="P_trefoil_CS"/>
</dbReference>
<name>A0AA35K7G5_9SAUR</name>
<evidence type="ECO:0000313" key="7">
    <source>
        <dbReference type="Proteomes" id="UP001178461"/>
    </source>
</evidence>
<feature type="disulfide bond" evidence="4">
    <location>
        <begin position="117"/>
        <end position="134"/>
    </location>
</feature>
<dbReference type="InterPro" id="IPR017994">
    <property type="entry name" value="P_trefoil_chordata"/>
</dbReference>
<dbReference type="AlphaFoldDB" id="A0AA35K7G5"/>
<feature type="domain" description="P-type" evidence="5">
    <location>
        <begin position="147"/>
        <end position="190"/>
    </location>
</feature>
<accession>A0AA35K7G5</accession>
<evidence type="ECO:0000256" key="3">
    <source>
        <dbReference type="ARBA" id="ARBA00023157"/>
    </source>
</evidence>
<keyword evidence="2" id="KW-0964">Secreted</keyword>
<evidence type="ECO:0000256" key="2">
    <source>
        <dbReference type="ARBA" id="ARBA00022525"/>
    </source>
</evidence>